<dbReference type="InterPro" id="IPR012463">
    <property type="entry name" value="Ninja_motif"/>
</dbReference>
<dbReference type="Pfam" id="PF07897">
    <property type="entry name" value="EAR"/>
    <property type="match status" value="1"/>
</dbReference>
<organism evidence="9 10">
    <name type="scientific">Populus tomentosa</name>
    <name type="common">Chinese white poplar</name>
    <dbReference type="NCBI Taxonomy" id="118781"/>
    <lineage>
        <taxon>Eukaryota</taxon>
        <taxon>Viridiplantae</taxon>
        <taxon>Streptophyta</taxon>
        <taxon>Embryophyta</taxon>
        <taxon>Tracheophyta</taxon>
        <taxon>Spermatophyta</taxon>
        <taxon>Magnoliopsida</taxon>
        <taxon>eudicotyledons</taxon>
        <taxon>Gunneridae</taxon>
        <taxon>Pentapetalae</taxon>
        <taxon>rosids</taxon>
        <taxon>fabids</taxon>
        <taxon>Malpighiales</taxon>
        <taxon>Salicaceae</taxon>
        <taxon>Saliceae</taxon>
        <taxon>Populus</taxon>
    </lineage>
</organism>
<protein>
    <recommendedName>
        <fullName evidence="4">Ninja-family protein</fullName>
    </recommendedName>
    <alternativeName>
        <fullName evidence="4">ABI-binding protein</fullName>
    </alternativeName>
</protein>
<evidence type="ECO:0000259" key="8">
    <source>
        <dbReference type="Pfam" id="PF16135"/>
    </source>
</evidence>
<evidence type="ECO:0000256" key="4">
    <source>
        <dbReference type="RuleBase" id="RU369029"/>
    </source>
</evidence>
<feature type="compositionally biased region" description="Basic and acidic residues" evidence="5">
    <location>
        <begin position="168"/>
        <end position="181"/>
    </location>
</feature>
<dbReference type="InterPro" id="IPR032310">
    <property type="entry name" value="NLS_NINJA_AFP-like"/>
</dbReference>
<sequence length="451" mass="50074">MLEFEVVDNIHGDGISVPCQISKSGLFCKFSIKVIFTSVLFLVFALIIYQMAQTEKLQNIETQQQHNNISMFNNFPKDLLPRFISGNHCNHKLNGEEDVELSLGLSLNGRFGVDPNAKKINKSRPSSIAADFVNPLRENGNGSSFVVPNMESTNLSGTCSMPTETEEEWRKRKEMQSLRRMEAKRKRSEKQNFKAVKDKNRGEEDDQSENGTTGNHHQKEFLKSFNGLFGVAIEGLLTQAEVAPPPLLLTSQGTASSGMTEFESQPVKGNSKATNFLACHVADCSLLNLFWWYKSFPERSAQQSEPGIYVLKFRMNKCVESRSPVSVQSLSECEQKSIIAPRLALAEKLGFPAGVAMEKNGSNKLIVAENGTKEAVRNVLEDMPCVSTKGDGSNGKRIEGFLYQYRKGEEVRIVCVCHGSFLSAAEFVKHAGDGDVEQPLQHIVVNPPPFL</sequence>
<evidence type="ECO:0000259" key="7">
    <source>
        <dbReference type="Pfam" id="PF07897"/>
    </source>
</evidence>
<comment type="similarity">
    <text evidence="2 4">Belongs to the Ninja family.</text>
</comment>
<keyword evidence="6" id="KW-1133">Transmembrane helix</keyword>
<dbReference type="GO" id="GO:0007165">
    <property type="term" value="P:signal transduction"/>
    <property type="evidence" value="ECO:0007669"/>
    <property type="project" value="InterPro"/>
</dbReference>
<comment type="function">
    <text evidence="4">Acts as a negative regulator of abscisic acid (ABA) response.</text>
</comment>
<feature type="compositionally biased region" description="Polar residues" evidence="5">
    <location>
        <begin position="140"/>
        <end position="162"/>
    </location>
</feature>
<feature type="domain" description="Tify" evidence="8">
    <location>
        <begin position="412"/>
        <end position="444"/>
    </location>
</feature>
<evidence type="ECO:0000256" key="5">
    <source>
        <dbReference type="SAM" id="MobiDB-lite"/>
    </source>
</evidence>
<evidence type="ECO:0000256" key="1">
    <source>
        <dbReference type="ARBA" id="ARBA00004123"/>
    </source>
</evidence>
<accession>A0A8X7ZY23</accession>
<dbReference type="AlphaFoldDB" id="A0A8X7ZY23"/>
<dbReference type="GO" id="GO:0045892">
    <property type="term" value="P:negative regulation of DNA-templated transcription"/>
    <property type="evidence" value="ECO:0007669"/>
    <property type="project" value="TreeGrafter"/>
</dbReference>
<dbReference type="PANTHER" id="PTHR31413:SF31">
    <property type="entry name" value="NINJA-FAMILY PROTEIN AFP3"/>
    <property type="match status" value="1"/>
</dbReference>
<evidence type="ECO:0000313" key="10">
    <source>
        <dbReference type="Proteomes" id="UP000886885"/>
    </source>
</evidence>
<keyword evidence="3 4" id="KW-0539">Nucleus</keyword>
<evidence type="ECO:0000256" key="6">
    <source>
        <dbReference type="SAM" id="Phobius"/>
    </source>
</evidence>
<feature type="transmembrane region" description="Helical" evidence="6">
    <location>
        <begin position="30"/>
        <end position="52"/>
    </location>
</feature>
<evidence type="ECO:0000256" key="2">
    <source>
        <dbReference type="ARBA" id="ARBA00006081"/>
    </source>
</evidence>
<evidence type="ECO:0000256" key="3">
    <source>
        <dbReference type="ARBA" id="ARBA00023242"/>
    </source>
</evidence>
<dbReference type="InterPro" id="IPR031307">
    <property type="entry name" value="Ninja_fam"/>
</dbReference>
<dbReference type="InterPro" id="IPR032308">
    <property type="entry name" value="TDBD"/>
</dbReference>
<dbReference type="Pfam" id="PF16136">
    <property type="entry name" value="NLS_NINJA_AFP"/>
    <property type="match status" value="1"/>
</dbReference>
<dbReference type="EMBL" id="JAAWWB010000007">
    <property type="protein sequence ID" value="KAG6779308.1"/>
    <property type="molecule type" value="Genomic_DNA"/>
</dbReference>
<feature type="compositionally biased region" description="Basic and acidic residues" evidence="5">
    <location>
        <begin position="189"/>
        <end position="202"/>
    </location>
</feature>
<comment type="caution">
    <text evidence="9">The sequence shown here is derived from an EMBL/GenBank/DDBJ whole genome shotgun (WGS) entry which is preliminary data.</text>
</comment>
<keyword evidence="6" id="KW-0472">Membrane</keyword>
<evidence type="ECO:0000313" key="9">
    <source>
        <dbReference type="EMBL" id="KAG6779308.1"/>
    </source>
</evidence>
<keyword evidence="6" id="KW-0812">Transmembrane</keyword>
<dbReference type="OrthoDB" id="667358at2759"/>
<reference evidence="9" key="1">
    <citation type="journal article" date="2020" name="bioRxiv">
        <title>Hybrid origin of Populus tomentosa Carr. identified through genome sequencing and phylogenomic analysis.</title>
        <authorList>
            <person name="An X."/>
            <person name="Gao K."/>
            <person name="Chen Z."/>
            <person name="Li J."/>
            <person name="Yang X."/>
            <person name="Yang X."/>
            <person name="Zhou J."/>
            <person name="Guo T."/>
            <person name="Zhao T."/>
            <person name="Huang S."/>
            <person name="Miao D."/>
            <person name="Khan W.U."/>
            <person name="Rao P."/>
            <person name="Ye M."/>
            <person name="Lei B."/>
            <person name="Liao W."/>
            <person name="Wang J."/>
            <person name="Ji L."/>
            <person name="Li Y."/>
            <person name="Guo B."/>
            <person name="Mustafa N.S."/>
            <person name="Li S."/>
            <person name="Yun Q."/>
            <person name="Keller S.R."/>
            <person name="Mao J."/>
            <person name="Zhang R."/>
            <person name="Strauss S.H."/>
        </authorList>
    </citation>
    <scope>NUCLEOTIDE SEQUENCE</scope>
    <source>
        <strain evidence="9">GM15</strain>
        <tissue evidence="9">Leaf</tissue>
    </source>
</reference>
<keyword evidence="10" id="KW-1185">Reference proteome</keyword>
<dbReference type="Pfam" id="PF16135">
    <property type="entry name" value="TDBD"/>
    <property type="match status" value="1"/>
</dbReference>
<proteinExistence type="inferred from homology"/>
<gene>
    <name evidence="9" type="ORF">POTOM_015681</name>
</gene>
<feature type="region of interest" description="Disordered" evidence="5">
    <location>
        <begin position="140"/>
        <end position="217"/>
    </location>
</feature>
<feature type="domain" description="Ethylene-responsive binding factor-associated repression" evidence="7">
    <location>
        <begin position="95"/>
        <end position="130"/>
    </location>
</feature>
<dbReference type="GO" id="GO:0009737">
    <property type="term" value="P:response to abscisic acid"/>
    <property type="evidence" value="ECO:0007669"/>
    <property type="project" value="TreeGrafter"/>
</dbReference>
<dbReference type="Proteomes" id="UP000886885">
    <property type="component" value="Chromosome 4A"/>
</dbReference>
<comment type="subcellular location">
    <subcellularLocation>
        <location evidence="1 4">Nucleus</location>
    </subcellularLocation>
</comment>
<name>A0A8X7ZY23_POPTO</name>
<dbReference type="PANTHER" id="PTHR31413">
    <property type="entry name" value="AFP HOMOLOG 2"/>
    <property type="match status" value="1"/>
</dbReference>
<dbReference type="GO" id="GO:0005634">
    <property type="term" value="C:nucleus"/>
    <property type="evidence" value="ECO:0007669"/>
    <property type="project" value="UniProtKB-SubCell"/>
</dbReference>